<feature type="repeat" description="ANK" evidence="3">
    <location>
        <begin position="85"/>
        <end position="117"/>
    </location>
</feature>
<proteinExistence type="predicted"/>
<evidence type="ECO:0000256" key="5">
    <source>
        <dbReference type="SAM" id="MobiDB-lite"/>
    </source>
</evidence>
<reference evidence="6 7" key="2">
    <citation type="submission" date="2017-04" db="EMBL/GenBank/DDBJ databases">
        <title>CpG methylation of centromeres and impact of large insertions on vertebrate speciation.</title>
        <authorList>
            <person name="Ichikawa K."/>
            <person name="Yoshimura J."/>
            <person name="Morishita S."/>
        </authorList>
    </citation>
    <scope>NUCLEOTIDE SEQUENCE</scope>
    <source>
        <strain evidence="6 7">HNI</strain>
    </source>
</reference>
<feature type="repeat" description="ANK" evidence="3">
    <location>
        <begin position="52"/>
        <end position="84"/>
    </location>
</feature>
<feature type="compositionally biased region" description="Basic and acidic residues" evidence="5">
    <location>
        <begin position="274"/>
        <end position="288"/>
    </location>
</feature>
<dbReference type="InterPro" id="IPR042420">
    <property type="entry name" value="RAI14/UACA"/>
</dbReference>
<dbReference type="Pfam" id="PF12796">
    <property type="entry name" value="Ank_2"/>
    <property type="match status" value="1"/>
</dbReference>
<reference evidence="6" key="4">
    <citation type="submission" date="2025-09" db="UniProtKB">
        <authorList>
            <consortium name="Ensembl"/>
        </authorList>
    </citation>
    <scope>IDENTIFICATION</scope>
    <source>
        <strain evidence="6">HNI</strain>
    </source>
</reference>
<evidence type="ECO:0000256" key="2">
    <source>
        <dbReference type="ARBA" id="ARBA00023054"/>
    </source>
</evidence>
<dbReference type="PANTHER" id="PTHR24129:SF0">
    <property type="entry name" value="ANKYCORBIN"/>
    <property type="match status" value="1"/>
</dbReference>
<reference key="1">
    <citation type="journal article" date="2007" name="Nature">
        <title>The medaka draft genome and insights into vertebrate genome evolution.</title>
        <authorList>
            <person name="Kasahara M."/>
            <person name="Naruse K."/>
            <person name="Sasaki S."/>
            <person name="Nakatani Y."/>
            <person name="Qu W."/>
            <person name="Ahsan B."/>
            <person name="Yamada T."/>
            <person name="Nagayasu Y."/>
            <person name="Doi K."/>
            <person name="Kasai Y."/>
            <person name="Jindo T."/>
            <person name="Kobayashi D."/>
            <person name="Shimada A."/>
            <person name="Toyoda A."/>
            <person name="Kuroki Y."/>
            <person name="Fujiyama A."/>
            <person name="Sasaki T."/>
            <person name="Shimizu A."/>
            <person name="Asakawa S."/>
            <person name="Shimizu N."/>
            <person name="Hashimoto S."/>
            <person name="Yang J."/>
            <person name="Lee Y."/>
            <person name="Matsushima K."/>
            <person name="Sugano S."/>
            <person name="Sakaizumi M."/>
            <person name="Narita T."/>
            <person name="Ohishi K."/>
            <person name="Haga S."/>
            <person name="Ohta F."/>
            <person name="Nomoto H."/>
            <person name="Nogata K."/>
            <person name="Morishita T."/>
            <person name="Endo T."/>
            <person name="Shin-I T."/>
            <person name="Takeda H."/>
            <person name="Morishita S."/>
            <person name="Kohara Y."/>
        </authorList>
    </citation>
    <scope>NUCLEOTIDE SEQUENCE [LARGE SCALE GENOMIC DNA]</scope>
    <source>
        <strain>Hd-rR</strain>
    </source>
</reference>
<sequence>MKSLKAKFRKTDTNEWNKNDERLLAAVEHGEVEKVASLLAKKGSNAVKLDNEGKSALHLAAAGGHTDCLAAILAHGADLSVSDASGFTALHLAAKNNHVECCKKLVQNKCAVDAMDNTGKTALHYAAANGNIQIVQLLCELRSPINLKDADALTPLLLAAKHCHSETCCTLLDFSADINTPDNTGRTAVMVAAESNAVSVVEVLVQRGADLSAVDLEGHDVLHYVKMSPNAEARAALTAVLNRHVLGEKSPKQAPQTEDGAKRVSPNIKPPKSPQHDQVAKLSDEKNTTPKKRKAPPPPISPLQSSEMSPSALSSTSTPTSNKSETPNRFDYKEDKIIGSAEIEEVKKPLKESILLLQTIKDLKQTVETLAAELETEAEQTDTAGLVSALQEGITVVSSVDQHLENKLKKLLHLKGNKEVKENSRPNSMASNSSPHSTHEEFDPALTQTEAEGGPEAPPLKHVEEDRDGEEVRQMRLVLEGVKRELLETKKENCSLQAQLKAERGGERGEDRRGREELMKSLADLQAKLTDTQEKYHQVIEERDYLREHKGRQECEPTEKRELQTEASSTLEQELKELKIKLLQLESQKENATLQIRELQEALEKTEEEMQMYKDKGQRAAQMEELYKKEQEKVWRLQEEQNEVQERLSAVSQYYNETKSELSATQKKLAEVRAKSSTAPSSTSAEQLQVLSSKVEELQALLTDSEWKCSATREELAGLKQEAEAQAECSVALTDHTQVVSSLEDVIRELQSELETLREELHQKTVQVEDLQKRLTEQEVTSDDSVPREEHETMREQLRSDIKHQKELLEEALRKQDELALEAAHAWQKARDSHAELEALQELLSSREKENQTLTSKLAESQDAVTKLKLLEQNHIESEREKDKEIDDLTRQVLKLKDAVNSLSQLSYSSCSPSKRQQQNQQLEALQQQIKQLQYQLDESTKHHNEVVSVYRKHLLYAVQGQMDEDVQNALKQILMMCKMPSQAEEAC</sequence>
<dbReference type="PROSITE" id="PS50297">
    <property type="entry name" value="ANK_REP_REGION"/>
    <property type="match status" value="4"/>
</dbReference>
<evidence type="ECO:0000313" key="7">
    <source>
        <dbReference type="Proteomes" id="UP000265180"/>
    </source>
</evidence>
<keyword evidence="1" id="KW-0677">Repeat</keyword>
<keyword evidence="2 4" id="KW-0175">Coiled coil</keyword>
<reference evidence="6" key="3">
    <citation type="submission" date="2025-08" db="UniProtKB">
        <authorList>
            <consortium name="Ensembl"/>
        </authorList>
    </citation>
    <scope>IDENTIFICATION</scope>
    <source>
        <strain evidence="6">HNI</strain>
    </source>
</reference>
<protein>
    <submittedName>
        <fullName evidence="6">Retinoic acid induced 14</fullName>
    </submittedName>
</protein>
<dbReference type="Gene3D" id="1.25.40.20">
    <property type="entry name" value="Ankyrin repeat-containing domain"/>
    <property type="match status" value="3"/>
</dbReference>
<feature type="region of interest" description="Disordered" evidence="5">
    <location>
        <begin position="247"/>
        <end position="331"/>
    </location>
</feature>
<evidence type="ECO:0000256" key="3">
    <source>
        <dbReference type="PROSITE-ProRule" id="PRU00023"/>
    </source>
</evidence>
<dbReference type="InterPro" id="IPR036770">
    <property type="entry name" value="Ankyrin_rpt-contain_sf"/>
</dbReference>
<feature type="region of interest" description="Disordered" evidence="5">
    <location>
        <begin position="549"/>
        <end position="568"/>
    </location>
</feature>
<feature type="compositionally biased region" description="Basic and acidic residues" evidence="5">
    <location>
        <begin position="549"/>
        <end position="564"/>
    </location>
</feature>
<feature type="compositionally biased region" description="Basic and acidic residues" evidence="5">
    <location>
        <begin position="459"/>
        <end position="472"/>
    </location>
</feature>
<dbReference type="InterPro" id="IPR002110">
    <property type="entry name" value="Ankyrin_rpt"/>
</dbReference>
<evidence type="ECO:0000313" key="6">
    <source>
        <dbReference type="Ensembl" id="ENSORLP00020012966.1"/>
    </source>
</evidence>
<feature type="compositionally biased region" description="Polar residues" evidence="5">
    <location>
        <begin position="425"/>
        <end position="436"/>
    </location>
</feature>
<dbReference type="PRINTS" id="PR01415">
    <property type="entry name" value="ANKYRIN"/>
</dbReference>
<organism evidence="6 7">
    <name type="scientific">Oryzias latipes</name>
    <name type="common">Japanese rice fish</name>
    <name type="synonym">Japanese killifish</name>
    <dbReference type="NCBI Taxonomy" id="8090"/>
    <lineage>
        <taxon>Eukaryota</taxon>
        <taxon>Metazoa</taxon>
        <taxon>Chordata</taxon>
        <taxon>Craniata</taxon>
        <taxon>Vertebrata</taxon>
        <taxon>Euteleostomi</taxon>
        <taxon>Actinopterygii</taxon>
        <taxon>Neopterygii</taxon>
        <taxon>Teleostei</taxon>
        <taxon>Neoteleostei</taxon>
        <taxon>Acanthomorphata</taxon>
        <taxon>Ovalentaria</taxon>
        <taxon>Atherinomorphae</taxon>
        <taxon>Beloniformes</taxon>
        <taxon>Adrianichthyidae</taxon>
        <taxon>Oryziinae</taxon>
        <taxon>Oryzias</taxon>
    </lineage>
</organism>
<evidence type="ECO:0000256" key="1">
    <source>
        <dbReference type="ARBA" id="ARBA00022737"/>
    </source>
</evidence>
<dbReference type="PROSITE" id="PS50088">
    <property type="entry name" value="ANK_REPEAT"/>
    <property type="match status" value="5"/>
</dbReference>
<feature type="compositionally biased region" description="Low complexity" evidence="5">
    <location>
        <begin position="305"/>
        <end position="321"/>
    </location>
</feature>
<name>A0A3P9KX79_ORYLA</name>
<dbReference type="Pfam" id="PF13637">
    <property type="entry name" value="Ank_4"/>
    <property type="match status" value="1"/>
</dbReference>
<dbReference type="Ensembl" id="ENSORLT00020020295.1">
    <property type="protein sequence ID" value="ENSORLP00020012966.1"/>
    <property type="gene ID" value="ENSORLG00020013903.1"/>
</dbReference>
<accession>A0A3P9KX79</accession>
<dbReference type="SUPFAM" id="SSF48403">
    <property type="entry name" value="Ankyrin repeat"/>
    <property type="match status" value="1"/>
</dbReference>
<dbReference type="Proteomes" id="UP000265180">
    <property type="component" value="Chromosome 12"/>
</dbReference>
<feature type="repeat" description="ANK" evidence="3">
    <location>
        <begin position="184"/>
        <end position="216"/>
    </location>
</feature>
<feature type="repeat" description="ANK" evidence="3">
    <location>
        <begin position="118"/>
        <end position="150"/>
    </location>
</feature>
<keyword evidence="3" id="KW-0040">ANK repeat</keyword>
<dbReference type="AlphaFoldDB" id="A0A3P9KX79"/>
<dbReference type="Pfam" id="PF00023">
    <property type="entry name" value="Ank"/>
    <property type="match status" value="2"/>
</dbReference>
<evidence type="ECO:0000256" key="4">
    <source>
        <dbReference type="SAM" id="Coils"/>
    </source>
</evidence>
<feature type="coiled-coil region" evidence="4">
    <location>
        <begin position="733"/>
        <end position="943"/>
    </location>
</feature>
<feature type="region of interest" description="Disordered" evidence="5">
    <location>
        <begin position="416"/>
        <end position="472"/>
    </location>
</feature>
<dbReference type="PANTHER" id="PTHR24129">
    <property type="entry name" value="ANKYCORBIN"/>
    <property type="match status" value="1"/>
</dbReference>
<feature type="repeat" description="ANK" evidence="3">
    <location>
        <begin position="151"/>
        <end position="183"/>
    </location>
</feature>
<dbReference type="GO" id="GO:0003779">
    <property type="term" value="F:actin binding"/>
    <property type="evidence" value="ECO:0007669"/>
    <property type="project" value="InterPro"/>
</dbReference>
<dbReference type="SMART" id="SM00248">
    <property type="entry name" value="ANK"/>
    <property type="match status" value="5"/>
</dbReference>